<dbReference type="Gene3D" id="3.40.50.2000">
    <property type="entry name" value="Glycogen Phosphorylase B"/>
    <property type="match status" value="2"/>
</dbReference>
<evidence type="ECO:0000313" key="4">
    <source>
        <dbReference type="EMBL" id="MBK9982752.1"/>
    </source>
</evidence>
<gene>
    <name evidence="4" type="ORF">IPP15_10065</name>
</gene>
<keyword evidence="1" id="KW-0808">Transferase</keyword>
<dbReference type="EMBL" id="JADKGY010000006">
    <property type="protein sequence ID" value="MBK9982752.1"/>
    <property type="molecule type" value="Genomic_DNA"/>
</dbReference>
<dbReference type="Pfam" id="PF13439">
    <property type="entry name" value="Glyco_transf_4"/>
    <property type="match status" value="1"/>
</dbReference>
<accession>A0A9D7XTI8</accession>
<dbReference type="CDD" id="cd03809">
    <property type="entry name" value="GT4_MtfB-like"/>
    <property type="match status" value="1"/>
</dbReference>
<feature type="domain" description="Glycosyl transferase family 1" evidence="2">
    <location>
        <begin position="188"/>
        <end position="350"/>
    </location>
</feature>
<dbReference type="AlphaFoldDB" id="A0A9D7XTI8"/>
<organism evidence="4 5">
    <name type="scientific">Candidatus Opimibacter skivensis</name>
    <dbReference type="NCBI Taxonomy" id="2982028"/>
    <lineage>
        <taxon>Bacteria</taxon>
        <taxon>Pseudomonadati</taxon>
        <taxon>Bacteroidota</taxon>
        <taxon>Saprospiria</taxon>
        <taxon>Saprospirales</taxon>
        <taxon>Saprospiraceae</taxon>
        <taxon>Candidatus Opimibacter</taxon>
    </lineage>
</organism>
<proteinExistence type="predicted"/>
<evidence type="ECO:0000259" key="3">
    <source>
        <dbReference type="Pfam" id="PF13439"/>
    </source>
</evidence>
<reference evidence="4 5" key="1">
    <citation type="submission" date="2020-10" db="EMBL/GenBank/DDBJ databases">
        <title>Connecting structure to function with the recovery of over 1000 high-quality activated sludge metagenome-assembled genomes encoding full-length rRNA genes using long-read sequencing.</title>
        <authorList>
            <person name="Singleton C.M."/>
            <person name="Petriglieri F."/>
            <person name="Kristensen J.M."/>
            <person name="Kirkegaard R.H."/>
            <person name="Michaelsen T.Y."/>
            <person name="Andersen M.H."/>
            <person name="Karst S.M."/>
            <person name="Dueholm M.S."/>
            <person name="Nielsen P.H."/>
            <person name="Albertsen M."/>
        </authorList>
    </citation>
    <scope>NUCLEOTIDE SEQUENCE [LARGE SCALE GENOMIC DNA]</scope>
    <source>
        <strain evidence="4">Ribe_18-Q3-R11-54_MAXAC.273</strain>
    </source>
</reference>
<dbReference type="PANTHER" id="PTHR46401">
    <property type="entry name" value="GLYCOSYLTRANSFERASE WBBK-RELATED"/>
    <property type="match status" value="1"/>
</dbReference>
<dbReference type="Proteomes" id="UP000808337">
    <property type="component" value="Unassembled WGS sequence"/>
</dbReference>
<dbReference type="GO" id="GO:0016757">
    <property type="term" value="F:glycosyltransferase activity"/>
    <property type="evidence" value="ECO:0007669"/>
    <property type="project" value="InterPro"/>
</dbReference>
<comment type="caution">
    <text evidence="4">The sequence shown here is derived from an EMBL/GenBank/DDBJ whole genome shotgun (WGS) entry which is preliminary data.</text>
</comment>
<dbReference type="InterPro" id="IPR001296">
    <property type="entry name" value="Glyco_trans_1"/>
</dbReference>
<dbReference type="PANTHER" id="PTHR46401:SF2">
    <property type="entry name" value="GLYCOSYLTRANSFERASE WBBK-RELATED"/>
    <property type="match status" value="1"/>
</dbReference>
<feature type="domain" description="Glycosyltransferase subfamily 4-like N-terminal" evidence="3">
    <location>
        <begin position="17"/>
        <end position="173"/>
    </location>
</feature>
<sequence>MRIAVNARHMMQDRLEGIGTVTHEIMQRIVKTHSEDRFDYYFDRPYDNRFVHGPNVMPHVFGPPARLPALIRYWNKYPVQRDVKLRKSDVFYSPDGFVPLKMKIPKVSVVHDVAFYRYPEYFVPRIRNFYKKWMHVYLEHTDHIITVSQFSKDELINAYQIPADKISVVHNGVSSGYVPFDAQKIQSFRDTHTQGKPYFFYLGAIHPRKNVITLIRAFELFKSMNRNDHQLVLAGRASWDADDVFKAVEQSKWKDNIHMPGFVNRDDTKAWMASAGALIYPSLYEGFGLPLLEGMSSGVPVISSNSSSLPEVGGDAALYFNPLDAEQLAQHMDTLVFNIKLREDLIVKGYDQIKLFSWEKAAIQTYGILSKSILRK</sequence>
<name>A0A9D7XTI8_9BACT</name>
<dbReference type="GO" id="GO:0009103">
    <property type="term" value="P:lipopolysaccharide biosynthetic process"/>
    <property type="evidence" value="ECO:0007669"/>
    <property type="project" value="TreeGrafter"/>
</dbReference>
<dbReference type="FunFam" id="3.40.50.2000:FF:000119">
    <property type="entry name" value="Glycosyl transferase group 1"/>
    <property type="match status" value="1"/>
</dbReference>
<protein>
    <submittedName>
        <fullName evidence="4">Glycosyltransferase family 4 protein</fullName>
    </submittedName>
</protein>
<evidence type="ECO:0000313" key="5">
    <source>
        <dbReference type="Proteomes" id="UP000808337"/>
    </source>
</evidence>
<evidence type="ECO:0000259" key="2">
    <source>
        <dbReference type="Pfam" id="PF00534"/>
    </source>
</evidence>
<dbReference type="Pfam" id="PF00534">
    <property type="entry name" value="Glycos_transf_1"/>
    <property type="match status" value="1"/>
</dbReference>
<dbReference type="SUPFAM" id="SSF53756">
    <property type="entry name" value="UDP-Glycosyltransferase/glycogen phosphorylase"/>
    <property type="match status" value="1"/>
</dbReference>
<dbReference type="InterPro" id="IPR028098">
    <property type="entry name" value="Glyco_trans_4-like_N"/>
</dbReference>
<evidence type="ECO:0000256" key="1">
    <source>
        <dbReference type="ARBA" id="ARBA00022679"/>
    </source>
</evidence>